<dbReference type="EMBL" id="MDDS01000057">
    <property type="protein sequence ID" value="ODP36647.1"/>
    <property type="molecule type" value="Genomic_DNA"/>
</dbReference>
<dbReference type="CDD" id="cd16321">
    <property type="entry name" value="MraZ_C"/>
    <property type="match status" value="1"/>
</dbReference>
<feature type="domain" description="SpoVT-AbrB" evidence="2">
    <location>
        <begin position="86"/>
        <end position="131"/>
    </location>
</feature>
<organism evidence="3 4">
    <name type="scientific">Sphingomonas turrisvirgatae</name>
    <dbReference type="NCBI Taxonomy" id="1888892"/>
    <lineage>
        <taxon>Bacteria</taxon>
        <taxon>Pseudomonadati</taxon>
        <taxon>Pseudomonadota</taxon>
        <taxon>Alphaproteobacteria</taxon>
        <taxon>Sphingomonadales</taxon>
        <taxon>Sphingomonadaceae</taxon>
        <taxon>Sphingomonas</taxon>
    </lineage>
</organism>
<dbReference type="PANTHER" id="PTHR34701">
    <property type="entry name" value="TRANSCRIPTIONAL REGULATOR MRAZ"/>
    <property type="match status" value="1"/>
</dbReference>
<gene>
    <name evidence="3" type="ORF">BFL28_04870</name>
</gene>
<dbReference type="PANTHER" id="PTHR34701:SF1">
    <property type="entry name" value="TRANSCRIPTIONAL REGULATOR MRAZ"/>
    <property type="match status" value="1"/>
</dbReference>
<dbReference type="InterPro" id="IPR003444">
    <property type="entry name" value="MraZ"/>
</dbReference>
<dbReference type="InterPro" id="IPR035644">
    <property type="entry name" value="MraZ_C"/>
</dbReference>
<dbReference type="InterPro" id="IPR038619">
    <property type="entry name" value="MraZ_sf"/>
</dbReference>
<dbReference type="InterPro" id="IPR037914">
    <property type="entry name" value="SpoVT-AbrB_sf"/>
</dbReference>
<evidence type="ECO:0000313" key="3">
    <source>
        <dbReference type="EMBL" id="ODP36647.1"/>
    </source>
</evidence>
<dbReference type="GO" id="GO:2000143">
    <property type="term" value="P:negative regulation of DNA-templated transcription initiation"/>
    <property type="evidence" value="ECO:0007669"/>
    <property type="project" value="TreeGrafter"/>
</dbReference>
<dbReference type="STRING" id="1888892.BFL28_04870"/>
<dbReference type="InterPro" id="IPR035642">
    <property type="entry name" value="MraZ_N"/>
</dbReference>
<accession>A0A1E3LSB6</accession>
<comment type="caution">
    <text evidence="3">The sequence shown here is derived from an EMBL/GenBank/DDBJ whole genome shotgun (WGS) entry which is preliminary data.</text>
</comment>
<dbReference type="SUPFAM" id="SSF89447">
    <property type="entry name" value="AbrB/MazE/MraZ-like"/>
    <property type="match status" value="1"/>
</dbReference>
<feature type="domain" description="SpoVT-AbrB" evidence="2">
    <location>
        <begin position="1"/>
        <end position="52"/>
    </location>
</feature>
<keyword evidence="1" id="KW-0238">DNA-binding</keyword>
<dbReference type="CDD" id="cd16320">
    <property type="entry name" value="MraZ_N"/>
    <property type="match status" value="1"/>
</dbReference>
<dbReference type="GO" id="GO:0000976">
    <property type="term" value="F:transcription cis-regulatory region binding"/>
    <property type="evidence" value="ECO:0007669"/>
    <property type="project" value="TreeGrafter"/>
</dbReference>
<evidence type="ECO:0000256" key="1">
    <source>
        <dbReference type="PROSITE-ProRule" id="PRU01076"/>
    </source>
</evidence>
<evidence type="ECO:0000259" key="2">
    <source>
        <dbReference type="PROSITE" id="PS51740"/>
    </source>
</evidence>
<dbReference type="AlphaFoldDB" id="A0A1E3LSB6"/>
<dbReference type="Gene3D" id="3.40.1550.20">
    <property type="entry name" value="Transcriptional regulator MraZ domain"/>
    <property type="match status" value="1"/>
</dbReference>
<proteinExistence type="predicted"/>
<protein>
    <recommendedName>
        <fullName evidence="2">SpoVT-AbrB domain-containing protein</fullName>
    </recommendedName>
</protein>
<sequence length="157" mass="17128">MVDDKGRVAIPAALRATLEKNSGAPEGSKEARVAVLTSHEKDPCLVAYDAPYFDSLMERLEAREQAFTDERGGGDSNIWREGVGVSEDVAFDASGRFIVPGAQAEHAEIAKPGYAYFLGVGKQIEIWNPATLLAHPTMPEQIKKACRYHLAEKKVTL</sequence>
<reference evidence="3 4" key="1">
    <citation type="submission" date="2016-08" db="EMBL/GenBank/DDBJ databases">
        <title>Draft genome of the agarase producing Sphingomonas sp. MCT13.</title>
        <authorList>
            <person name="D'Andrea M.M."/>
            <person name="Rossolini G.M."/>
            <person name="Thaller M.C."/>
        </authorList>
    </citation>
    <scope>NUCLEOTIDE SEQUENCE [LARGE SCALE GENOMIC DNA]</scope>
    <source>
        <strain evidence="3 4">MCT13</strain>
    </source>
</reference>
<dbReference type="Proteomes" id="UP000094487">
    <property type="component" value="Unassembled WGS sequence"/>
</dbReference>
<dbReference type="InterPro" id="IPR007159">
    <property type="entry name" value="SpoVT-AbrB_dom"/>
</dbReference>
<name>A0A1E3LSB6_9SPHN</name>
<evidence type="ECO:0000313" key="4">
    <source>
        <dbReference type="Proteomes" id="UP000094487"/>
    </source>
</evidence>
<dbReference type="GO" id="GO:0003700">
    <property type="term" value="F:DNA-binding transcription factor activity"/>
    <property type="evidence" value="ECO:0007669"/>
    <property type="project" value="InterPro"/>
</dbReference>
<keyword evidence="4" id="KW-1185">Reference proteome</keyword>
<dbReference type="OrthoDB" id="9807753at2"/>
<dbReference type="PROSITE" id="PS51740">
    <property type="entry name" value="SPOVT_ABRB"/>
    <property type="match status" value="2"/>
</dbReference>